<keyword evidence="2" id="KW-1185">Reference proteome</keyword>
<gene>
    <name evidence="1" type="ORF">SAMN02982985_04676</name>
</gene>
<organism evidence="1 2">
    <name type="scientific">Rugamonas rubra</name>
    <dbReference type="NCBI Taxonomy" id="758825"/>
    <lineage>
        <taxon>Bacteria</taxon>
        <taxon>Pseudomonadati</taxon>
        <taxon>Pseudomonadota</taxon>
        <taxon>Betaproteobacteria</taxon>
        <taxon>Burkholderiales</taxon>
        <taxon>Oxalobacteraceae</taxon>
        <taxon>Telluria group</taxon>
        <taxon>Rugamonas</taxon>
    </lineage>
</organism>
<evidence type="ECO:0000313" key="1">
    <source>
        <dbReference type="EMBL" id="SFM60822.1"/>
    </source>
</evidence>
<dbReference type="RefSeq" id="WP_093390118.1">
    <property type="nucleotide sequence ID" value="NZ_FOTW01000025.1"/>
</dbReference>
<dbReference type="STRING" id="758825.SAMN02982985_04676"/>
<dbReference type="AlphaFoldDB" id="A0A1I4S8K5"/>
<reference evidence="1 2" key="1">
    <citation type="submission" date="2016-10" db="EMBL/GenBank/DDBJ databases">
        <authorList>
            <person name="de Groot N.N."/>
        </authorList>
    </citation>
    <scope>NUCLEOTIDE SEQUENCE [LARGE SCALE GENOMIC DNA]</scope>
    <source>
        <strain evidence="1 2">ATCC 43154</strain>
    </source>
</reference>
<sequence>MGNSTDVVGEAGEFADPARGALPAQLLAALAGAYRDAGLASSAAPVREAESAEYGACRLGLAGLSVAFRVAKTTPTKIGQFVTIWKRPTPQAEIAPLDGADGVDVVVVSVAEAGPGGRHGQFVFDRAVLLAKGVMSRGGVGGKRALRVYPPWTVPVAKDAIRTQRWQLACFVPLRNDGGADPARLRALLNL</sequence>
<evidence type="ECO:0000313" key="2">
    <source>
        <dbReference type="Proteomes" id="UP000199470"/>
    </source>
</evidence>
<dbReference type="EMBL" id="FOTW01000025">
    <property type="protein sequence ID" value="SFM60822.1"/>
    <property type="molecule type" value="Genomic_DNA"/>
</dbReference>
<dbReference type="Gene3D" id="3.40.1350.140">
    <property type="entry name" value="MepB-like"/>
    <property type="match status" value="1"/>
</dbReference>
<dbReference type="Proteomes" id="UP000199470">
    <property type="component" value="Unassembled WGS sequence"/>
</dbReference>
<accession>A0A1I4S8K5</accession>
<protein>
    <recommendedName>
        <fullName evidence="3">MepB protein</fullName>
    </recommendedName>
</protein>
<dbReference type="InterPro" id="IPR011235">
    <property type="entry name" value="MepB-like"/>
</dbReference>
<dbReference type="InterPro" id="IPR038231">
    <property type="entry name" value="MepB-like_sf"/>
</dbReference>
<proteinExistence type="predicted"/>
<name>A0A1I4S8K5_9BURK</name>
<evidence type="ECO:0008006" key="3">
    <source>
        <dbReference type="Google" id="ProtNLM"/>
    </source>
</evidence>
<dbReference type="Pfam" id="PF08877">
    <property type="entry name" value="MepB-like"/>
    <property type="match status" value="1"/>
</dbReference>
<dbReference type="OrthoDB" id="4954833at2"/>